<dbReference type="InterPro" id="IPR029486">
    <property type="entry name" value="GH97_N"/>
</dbReference>
<evidence type="ECO:0000256" key="4">
    <source>
        <dbReference type="ARBA" id="ARBA00022837"/>
    </source>
</evidence>
<evidence type="ECO:0000259" key="6">
    <source>
        <dbReference type="Pfam" id="PF10566"/>
    </source>
</evidence>
<dbReference type="GO" id="GO:0016787">
    <property type="term" value="F:hydrolase activity"/>
    <property type="evidence" value="ECO:0007669"/>
    <property type="project" value="UniProtKB-KW"/>
</dbReference>
<comment type="subunit">
    <text evidence="2">Monomer.</text>
</comment>
<keyword evidence="3 9" id="KW-0378">Hydrolase</keyword>
<dbReference type="Proteomes" id="UP001325680">
    <property type="component" value="Chromosome"/>
</dbReference>
<evidence type="ECO:0000259" key="7">
    <source>
        <dbReference type="Pfam" id="PF14508"/>
    </source>
</evidence>
<keyword evidence="5" id="KW-0326">Glycosidase</keyword>
<evidence type="ECO:0000259" key="8">
    <source>
        <dbReference type="Pfam" id="PF14509"/>
    </source>
</evidence>
<dbReference type="PANTHER" id="PTHR35803:SF2">
    <property type="entry name" value="RETAINING ALPHA-GALACTOSIDASE"/>
    <property type="match status" value="1"/>
</dbReference>
<protein>
    <submittedName>
        <fullName evidence="9">Glycoside hydrolase family 97 protein</fullName>
    </submittedName>
</protein>
<dbReference type="InterPro" id="IPR013785">
    <property type="entry name" value="Aldolase_TIM"/>
</dbReference>
<dbReference type="Gene3D" id="3.20.20.70">
    <property type="entry name" value="Aldolase class I"/>
    <property type="match status" value="1"/>
</dbReference>
<evidence type="ECO:0000256" key="5">
    <source>
        <dbReference type="ARBA" id="ARBA00023295"/>
    </source>
</evidence>
<dbReference type="RefSeq" id="WP_114791343.1">
    <property type="nucleotide sequence ID" value="NZ_CP139960.1"/>
</dbReference>
<name>A0ABZ0W5T9_9BACT</name>
<keyword evidence="4" id="KW-0106">Calcium</keyword>
<reference evidence="9 10" key="1">
    <citation type="submission" date="2023-12" db="EMBL/GenBank/DDBJ databases">
        <title>Genome sequencing and assembly of bacterial species from a model synthetic community.</title>
        <authorList>
            <person name="Hogle S.L."/>
        </authorList>
    </citation>
    <scope>NUCLEOTIDE SEQUENCE [LARGE SCALE GENOMIC DNA]</scope>
    <source>
        <strain evidence="9 10">HAMBI_3031</strain>
    </source>
</reference>
<evidence type="ECO:0000313" key="10">
    <source>
        <dbReference type="Proteomes" id="UP001325680"/>
    </source>
</evidence>
<dbReference type="Pfam" id="PF14508">
    <property type="entry name" value="GH97_N"/>
    <property type="match status" value="1"/>
</dbReference>
<organism evidence="9 10">
    <name type="scientific">Niabella yanshanensis</name>
    <dbReference type="NCBI Taxonomy" id="577386"/>
    <lineage>
        <taxon>Bacteria</taxon>
        <taxon>Pseudomonadati</taxon>
        <taxon>Bacteroidota</taxon>
        <taxon>Chitinophagia</taxon>
        <taxon>Chitinophagales</taxon>
        <taxon>Chitinophagaceae</taxon>
        <taxon>Niabella</taxon>
    </lineage>
</organism>
<gene>
    <name evidence="9" type="ORF">U0035_00385</name>
</gene>
<proteinExistence type="predicted"/>
<dbReference type="Pfam" id="PF14509">
    <property type="entry name" value="GH97_C"/>
    <property type="match status" value="1"/>
</dbReference>
<dbReference type="Gene3D" id="2.60.40.1180">
    <property type="entry name" value="Golgi alpha-mannosidase II"/>
    <property type="match status" value="1"/>
</dbReference>
<feature type="domain" description="Glycosyl-hydrolase 97 N-terminal" evidence="7">
    <location>
        <begin position="26"/>
        <end position="297"/>
    </location>
</feature>
<dbReference type="InterPro" id="IPR052720">
    <property type="entry name" value="Glycosyl_hydrolase_97"/>
</dbReference>
<dbReference type="Pfam" id="PF10566">
    <property type="entry name" value="Glyco_hydro_97"/>
    <property type="match status" value="1"/>
</dbReference>
<evidence type="ECO:0000256" key="1">
    <source>
        <dbReference type="ARBA" id="ARBA00001913"/>
    </source>
</evidence>
<sequence>MKKLGWMLSGILLMITVANGQRQIPIASPDGKLKLLLSIGKQISYSMQHAGDVLVDNARLSMTLAGGEIWGVSPVVKKISRSEKNETIPYYFGTSATLQNQYKEVAIDFKGDWGLVFRLYNEGAAYRFVNRRETGFNIMDEEVGLNFPGDFQTVTNYTSGSKDKPAPKEKQLETAFENFYDVIPLSKIDSRRLIVLPLVIDVGKDKKVIITESDLESYPGLYLNRVEGANALSSYFAAYPDAKHQGGGRNIQMLVDKRFDYIAKVTGKRNFPWRVFVVTTRDQDMLGSELVYKLAEPSRIKDVSWIEPGLAMWDWWHDRNMTHVSFKTGVNTETYKYYIDFAAANNMKYVVVDEGWSDRKKVDLFAVVPEMNIKEIVDYGKRKNIGILLWAGYWPLDRDMERAFKHYAEIGVKGFKVDYLNRDDQEMVDFVYRSSATAAKYQMILDFHGIYKPTGIQRTFPNVLNFEGVMGLETSKFSATTDMVDNDVTIPFIRMLAGPMDYTPGAMRNAAKGNFRVIGNQPMSHGTRCRQLAMYVVYKAPLQMISDNPSEYIKEPESFDFIKTVPVSWDETVTINGKLREHLALARRSGRDWWVAGMTNWDERTMEMDLNFLPAGNYEMLLFTDGINADRNGSDYNREIRNIKSGEKLKVKLMPGGGFAMKLRKI</sequence>
<dbReference type="InterPro" id="IPR014718">
    <property type="entry name" value="GH-type_carb-bd"/>
</dbReference>
<dbReference type="SUPFAM" id="SSF51445">
    <property type="entry name" value="(Trans)glycosidases"/>
    <property type="match status" value="1"/>
</dbReference>
<evidence type="ECO:0000313" key="9">
    <source>
        <dbReference type="EMBL" id="WQD38602.1"/>
    </source>
</evidence>
<feature type="domain" description="Glycosyl-hydrolase 97 catalytic" evidence="6">
    <location>
        <begin position="315"/>
        <end position="469"/>
    </location>
</feature>
<dbReference type="InterPro" id="IPR029483">
    <property type="entry name" value="GH97_C"/>
</dbReference>
<dbReference type="InterPro" id="IPR013780">
    <property type="entry name" value="Glyco_hydro_b"/>
</dbReference>
<evidence type="ECO:0000256" key="2">
    <source>
        <dbReference type="ARBA" id="ARBA00011245"/>
    </source>
</evidence>
<evidence type="ECO:0000256" key="3">
    <source>
        <dbReference type="ARBA" id="ARBA00022801"/>
    </source>
</evidence>
<feature type="domain" description="Glycosyl-hydrolase 97 C-terminal oligomerisation" evidence="8">
    <location>
        <begin position="568"/>
        <end position="663"/>
    </location>
</feature>
<dbReference type="InterPro" id="IPR019563">
    <property type="entry name" value="GH97_catalytic"/>
</dbReference>
<dbReference type="InterPro" id="IPR017853">
    <property type="entry name" value="GH"/>
</dbReference>
<dbReference type="EMBL" id="CP139960">
    <property type="protein sequence ID" value="WQD38602.1"/>
    <property type="molecule type" value="Genomic_DNA"/>
</dbReference>
<dbReference type="PANTHER" id="PTHR35803">
    <property type="entry name" value="GLUCAN 1,4-ALPHA-GLUCOSIDASE SUSB-RELATED"/>
    <property type="match status" value="1"/>
</dbReference>
<accession>A0ABZ0W5T9</accession>
<keyword evidence="10" id="KW-1185">Reference proteome</keyword>
<dbReference type="Gene3D" id="2.70.98.10">
    <property type="match status" value="1"/>
</dbReference>
<comment type="cofactor">
    <cofactor evidence="1">
        <name>Ca(2+)</name>
        <dbReference type="ChEBI" id="CHEBI:29108"/>
    </cofactor>
</comment>